<reference evidence="3 4" key="1">
    <citation type="submission" date="2016-07" db="EMBL/GenBank/DDBJ databases">
        <title>Pervasive Adenine N6-methylation of Active Genes in Fungi.</title>
        <authorList>
            <consortium name="DOE Joint Genome Institute"/>
            <person name="Mondo S.J."/>
            <person name="Dannebaum R.O."/>
            <person name="Kuo R.C."/>
            <person name="Labutti K."/>
            <person name="Haridas S."/>
            <person name="Kuo A."/>
            <person name="Salamov A."/>
            <person name="Ahrendt S.R."/>
            <person name="Lipzen A."/>
            <person name="Sullivan W."/>
            <person name="Andreopoulos W.B."/>
            <person name="Clum A."/>
            <person name="Lindquist E."/>
            <person name="Daum C."/>
            <person name="Ramamoorthy G.K."/>
            <person name="Gryganskyi A."/>
            <person name="Culley D."/>
            <person name="Magnuson J.K."/>
            <person name="James T.Y."/>
            <person name="O'Malley M.A."/>
            <person name="Stajich J.E."/>
            <person name="Spatafora J.W."/>
            <person name="Visel A."/>
            <person name="Grigoriev I.V."/>
        </authorList>
    </citation>
    <scope>NUCLEOTIDE SEQUENCE [LARGE SCALE GENOMIC DNA]</scope>
    <source>
        <strain evidence="3 4">NRRL 1336</strain>
    </source>
</reference>
<feature type="chain" id="PRO_5012981947" description="Amine oxidase domain-containing protein" evidence="1">
    <location>
        <begin position="23"/>
        <end position="498"/>
    </location>
</feature>
<proteinExistence type="predicted"/>
<dbReference type="STRING" id="90262.A0A1X2I2D5"/>
<gene>
    <name evidence="3" type="ORF">BCR42DRAFT_455825</name>
</gene>
<dbReference type="SUPFAM" id="SSF54373">
    <property type="entry name" value="FAD-linked reductases, C-terminal domain"/>
    <property type="match status" value="1"/>
</dbReference>
<dbReference type="OrthoDB" id="5046242at2759"/>
<protein>
    <recommendedName>
        <fullName evidence="2">Amine oxidase domain-containing protein</fullName>
    </recommendedName>
</protein>
<accession>A0A1X2I2D5</accession>
<dbReference type="Pfam" id="PF01593">
    <property type="entry name" value="Amino_oxidase"/>
    <property type="match status" value="1"/>
</dbReference>
<dbReference type="SUPFAM" id="SSF51905">
    <property type="entry name" value="FAD/NAD(P)-binding domain"/>
    <property type="match status" value="1"/>
</dbReference>
<feature type="signal peptide" evidence="1">
    <location>
        <begin position="1"/>
        <end position="22"/>
    </location>
</feature>
<dbReference type="InterPro" id="IPR002937">
    <property type="entry name" value="Amino_oxidase"/>
</dbReference>
<feature type="domain" description="Amine oxidase" evidence="2">
    <location>
        <begin position="36"/>
        <end position="465"/>
    </location>
</feature>
<evidence type="ECO:0000313" key="3">
    <source>
        <dbReference type="EMBL" id="ORZ07886.1"/>
    </source>
</evidence>
<dbReference type="InterPro" id="IPR050281">
    <property type="entry name" value="Flavin_monoamine_oxidase"/>
</dbReference>
<keyword evidence="4" id="KW-1185">Reference proteome</keyword>
<dbReference type="PANTHER" id="PTHR10742:SF313">
    <property type="entry name" value="AMINE OXIDASE"/>
    <property type="match status" value="1"/>
</dbReference>
<dbReference type="Gene3D" id="3.90.660.10">
    <property type="match status" value="1"/>
</dbReference>
<evidence type="ECO:0000256" key="1">
    <source>
        <dbReference type="SAM" id="SignalP"/>
    </source>
</evidence>
<dbReference type="EMBL" id="MCGE01000033">
    <property type="protein sequence ID" value="ORZ07886.1"/>
    <property type="molecule type" value="Genomic_DNA"/>
</dbReference>
<sequence length="498" mass="56052">MKFSSIAVISLGLLASNHFADAETIHTKVAILGGGVSGISAALNLTLNGMDDFVMVEARDILGGRAQNTKVGNTTIELGCNWVQGLGSNPINLLRQKYDLKTAVTDYGDLTYIDENGKKINGTAKNNEYADRYSKVEEMASLRAKSNQVDFSGRTGLSLAGWFAKTPIEQSIEYFGYDWEMGETPEVSSSVFAALNDEASYSSDFGPDSDGDLMNIDPRGFRHIFLEEAKRVFKKNDKRLKLNTKVKTVEYSKDKVTIHTDKDTIIADYAISTFSVGVLQHRDVQWKPEMPDWKLEGIFGFHLATYTKIFLNFPKQFWDETQFTLYGNPTSRGLYSVWENMNAKGFFPTGGKDNIFMVTVTQDYSYRVESMSDDEVKKELMGVLRKMYGDDIPEPTDMVFPRWHSDPLFRGSYSNWPIGELDQHHENMKAPLHNRVFFAGEATSKRYYGFLQGAWITGGEIAAKVNQCIKHKCPVSTYYPTLYNAKAKGSIIKREVVV</sequence>
<keyword evidence="1" id="KW-0732">Signal</keyword>
<evidence type="ECO:0000259" key="2">
    <source>
        <dbReference type="Pfam" id="PF01593"/>
    </source>
</evidence>
<dbReference type="Proteomes" id="UP000193560">
    <property type="component" value="Unassembled WGS sequence"/>
</dbReference>
<evidence type="ECO:0000313" key="4">
    <source>
        <dbReference type="Proteomes" id="UP000193560"/>
    </source>
</evidence>
<organism evidence="3 4">
    <name type="scientific">Absidia repens</name>
    <dbReference type="NCBI Taxonomy" id="90262"/>
    <lineage>
        <taxon>Eukaryota</taxon>
        <taxon>Fungi</taxon>
        <taxon>Fungi incertae sedis</taxon>
        <taxon>Mucoromycota</taxon>
        <taxon>Mucoromycotina</taxon>
        <taxon>Mucoromycetes</taxon>
        <taxon>Mucorales</taxon>
        <taxon>Cunninghamellaceae</taxon>
        <taxon>Absidia</taxon>
    </lineage>
</organism>
<dbReference type="Gene3D" id="3.50.50.60">
    <property type="entry name" value="FAD/NAD(P)-binding domain"/>
    <property type="match status" value="1"/>
</dbReference>
<dbReference type="PANTHER" id="PTHR10742">
    <property type="entry name" value="FLAVIN MONOAMINE OXIDASE"/>
    <property type="match status" value="1"/>
</dbReference>
<name>A0A1X2I2D5_9FUNG</name>
<comment type="caution">
    <text evidence="3">The sequence shown here is derived from an EMBL/GenBank/DDBJ whole genome shotgun (WGS) entry which is preliminary data.</text>
</comment>
<dbReference type="GO" id="GO:0016491">
    <property type="term" value="F:oxidoreductase activity"/>
    <property type="evidence" value="ECO:0007669"/>
    <property type="project" value="InterPro"/>
</dbReference>
<dbReference type="AlphaFoldDB" id="A0A1X2I2D5"/>
<dbReference type="InterPro" id="IPR036188">
    <property type="entry name" value="FAD/NAD-bd_sf"/>
</dbReference>
<dbReference type="GO" id="GO:0006598">
    <property type="term" value="P:polyamine catabolic process"/>
    <property type="evidence" value="ECO:0007669"/>
    <property type="project" value="TreeGrafter"/>
</dbReference>